<keyword evidence="3" id="KW-0548">Nucleotidyltransferase</keyword>
<dbReference type="AlphaFoldDB" id="A0A5D0EMZ9"/>
<sequence length="470" mass="51131">MTISLKNFSTTGTEISLEQLLSAREARALLQQKLLAQYGQTLLCVTLTAVGGVKKNALLDYVFAKTLEKLTALFTQLAITPSVERIRPLETGHEAFFVLPMDAKALKAAMIELEESLPLARLWDLDVFDHEGNLLSRSDFGMPPRTCLVCGADAKVCARSRAHGVAEILAEMHKRAQQHDLAEQIGNAVCSALIQEARLSPKPGLVDAINNGAHKDMNLQTFEQSAVSLAPFFTAFVLKGMQTASLPPSQILAQVRPLGVLAEKAMFKATHGVNTHKGAIFSFGLVCTAIGRLLQQQDLSQSAVVFAVKSICDLVAQFAQGLTAELQHYPDHLPITAGVRLFRQFGLTGARGEAESGFQQIQTLLPLLDEDHQRDWEHRLLILLLHLMATNADTNVVHRGGMEGLHFVQQTAKDLLADQTVVSDKAKLTQALMKFDAACIARNLSAGGSADLLALMIFFQTLRGNSHGII</sequence>
<gene>
    <name evidence="7" type="primary">citG</name>
    <name evidence="8" type="ORF">ACT75_07780</name>
    <name evidence="9" type="ORF">CQR80_03630</name>
</gene>
<dbReference type="EMBL" id="PCGW01000005">
    <property type="protein sequence ID" value="PHO20982.1"/>
    <property type="molecule type" value="Genomic_DNA"/>
</dbReference>
<dbReference type="NCBIfam" id="TIGR03125">
    <property type="entry name" value="citrate_citG"/>
    <property type="match status" value="1"/>
</dbReference>
<dbReference type="GO" id="GO:0005524">
    <property type="term" value="F:ATP binding"/>
    <property type="evidence" value="ECO:0007669"/>
    <property type="project" value="UniProtKB-KW"/>
</dbReference>
<evidence type="ECO:0000313" key="11">
    <source>
        <dbReference type="Proteomes" id="UP000226080"/>
    </source>
</evidence>
<dbReference type="InterPro" id="IPR017551">
    <property type="entry name" value="TriPribosyl-deP-CoA_syn_CitG"/>
</dbReference>
<dbReference type="KEGG" id="aact:ACT75_07780"/>
<dbReference type="PANTHER" id="PTHR30201">
    <property type="entry name" value="TRIPHOSPHORIBOSYL-DEPHOSPHO-COA SYNTHASE"/>
    <property type="match status" value="1"/>
</dbReference>
<dbReference type="RefSeq" id="WP_005542616.1">
    <property type="nucleotide sequence ID" value="NZ_CP012959.1"/>
</dbReference>
<comment type="catalytic activity">
    <reaction evidence="6">
        <text>apo-[citrate lyase ACP] + 2'-(5''-triphospho-alpha-D-ribosyl)-3'-dephospho-CoA = holo-[citrate lyase ACP] + diphosphate</text>
        <dbReference type="Rhea" id="RHEA:16333"/>
        <dbReference type="Rhea" id="RHEA-COMP:10157"/>
        <dbReference type="Rhea" id="RHEA-COMP:10158"/>
        <dbReference type="ChEBI" id="CHEBI:29999"/>
        <dbReference type="ChEBI" id="CHEBI:33019"/>
        <dbReference type="ChEBI" id="CHEBI:61378"/>
        <dbReference type="ChEBI" id="CHEBI:82683"/>
        <dbReference type="EC" id="2.7.7.61"/>
    </reaction>
</comment>
<evidence type="ECO:0000256" key="5">
    <source>
        <dbReference type="ARBA" id="ARBA00022840"/>
    </source>
</evidence>
<evidence type="ECO:0000313" key="10">
    <source>
        <dbReference type="Proteomes" id="UP000072236"/>
    </source>
</evidence>
<accession>A0A5D0EMZ9</accession>
<dbReference type="HAMAP" id="MF_00397">
    <property type="entry name" value="CitG"/>
    <property type="match status" value="1"/>
</dbReference>
<evidence type="ECO:0000256" key="2">
    <source>
        <dbReference type="ARBA" id="ARBA00022679"/>
    </source>
</evidence>
<evidence type="ECO:0000256" key="7">
    <source>
        <dbReference type="HAMAP-Rule" id="MF_00397"/>
    </source>
</evidence>
<comment type="catalytic activity">
    <reaction evidence="1 7">
        <text>3'-dephospho-CoA + ATP = 2'-(5''-triphospho-alpha-D-ribosyl)-3'-dephospho-CoA + adenine</text>
        <dbReference type="Rhea" id="RHEA:15117"/>
        <dbReference type="ChEBI" id="CHEBI:16708"/>
        <dbReference type="ChEBI" id="CHEBI:30616"/>
        <dbReference type="ChEBI" id="CHEBI:57328"/>
        <dbReference type="ChEBI" id="CHEBI:61378"/>
        <dbReference type="EC" id="2.4.2.52"/>
    </reaction>
</comment>
<dbReference type="Pfam" id="PF03802">
    <property type="entry name" value="CitX"/>
    <property type="match status" value="1"/>
</dbReference>
<dbReference type="PANTHER" id="PTHR30201:SF2">
    <property type="entry name" value="2-(5''-TRIPHOSPHORIBOSYL)-3'-DEPHOSPHOCOENZYME-A SYNTHASE"/>
    <property type="match status" value="1"/>
</dbReference>
<dbReference type="GO" id="GO:0050519">
    <property type="term" value="F:holo-citrate lyase synthase activity"/>
    <property type="evidence" value="ECO:0007669"/>
    <property type="project" value="UniProtKB-EC"/>
</dbReference>
<evidence type="ECO:0000313" key="9">
    <source>
        <dbReference type="EMBL" id="PHO20982.1"/>
    </source>
</evidence>
<dbReference type="EMBL" id="CP012959">
    <property type="protein sequence ID" value="AMQ94427.1"/>
    <property type="molecule type" value="Genomic_DNA"/>
</dbReference>
<proteinExistence type="inferred from homology"/>
<dbReference type="InterPro" id="IPR002736">
    <property type="entry name" value="CitG"/>
</dbReference>
<organism evidence="8 10">
    <name type="scientific">Aggregatibacter actinomycetemcomitans</name>
    <name type="common">Actinobacillus actinomycetemcomitans</name>
    <name type="synonym">Haemophilus actinomycetemcomitans</name>
    <dbReference type="NCBI Taxonomy" id="714"/>
    <lineage>
        <taxon>Bacteria</taxon>
        <taxon>Pseudomonadati</taxon>
        <taxon>Pseudomonadota</taxon>
        <taxon>Gammaproteobacteria</taxon>
        <taxon>Pasteurellales</taxon>
        <taxon>Pasteurellaceae</taxon>
        <taxon>Aggregatibacter</taxon>
    </lineage>
</organism>
<dbReference type="NCBIfam" id="TIGR03124">
    <property type="entry name" value="citrate_citX"/>
    <property type="match status" value="1"/>
</dbReference>
<dbReference type="OrthoDB" id="114886at2"/>
<keyword evidence="2 7" id="KW-0808">Transferase</keyword>
<protein>
    <recommendedName>
        <fullName evidence="7">Probable 2-(5''-triphosphoribosyl)-3'-dephosphocoenzyme-A synthase</fullName>
        <shortName evidence="7">2-(5''-triphosphoribosyl)-3'-dephospho-CoA synthase</shortName>
        <ecNumber evidence="7">2.4.2.52</ecNumber>
    </recommendedName>
</protein>
<evidence type="ECO:0000256" key="6">
    <source>
        <dbReference type="ARBA" id="ARBA00048574"/>
    </source>
</evidence>
<comment type="similarity">
    <text evidence="7">Belongs to the CitG/MdcB family.</text>
</comment>
<dbReference type="EC" id="2.4.2.52" evidence="7"/>
<evidence type="ECO:0000256" key="1">
    <source>
        <dbReference type="ARBA" id="ARBA00001210"/>
    </source>
</evidence>
<dbReference type="GO" id="GO:0046917">
    <property type="term" value="F:triphosphoribosyl-dephospho-CoA synthase activity"/>
    <property type="evidence" value="ECO:0007669"/>
    <property type="project" value="UniProtKB-UniRule"/>
</dbReference>
<reference evidence="8 10" key="1">
    <citation type="submission" date="2015-10" db="EMBL/GenBank/DDBJ databases">
        <title>Tn-seq of a polymicrobial infection.</title>
        <authorList>
            <person name="Stacy A."/>
            <person name="Rumbaugh K.P."/>
            <person name="Whiteley M."/>
        </authorList>
    </citation>
    <scope>NUCLEOTIDE SEQUENCE [LARGE SCALE GENOMIC DNA]</scope>
    <source>
        <strain evidence="8 10">624</strain>
    </source>
</reference>
<dbReference type="Proteomes" id="UP000072236">
    <property type="component" value="Chromosome"/>
</dbReference>
<evidence type="ECO:0000256" key="4">
    <source>
        <dbReference type="ARBA" id="ARBA00022741"/>
    </source>
</evidence>
<dbReference type="GO" id="GO:0051191">
    <property type="term" value="P:prosthetic group biosynthetic process"/>
    <property type="evidence" value="ECO:0007669"/>
    <property type="project" value="InterPro"/>
</dbReference>
<evidence type="ECO:0000256" key="3">
    <source>
        <dbReference type="ARBA" id="ARBA00022695"/>
    </source>
</evidence>
<evidence type="ECO:0000313" key="8">
    <source>
        <dbReference type="EMBL" id="AMQ94427.1"/>
    </source>
</evidence>
<keyword evidence="4 7" id="KW-0547">Nucleotide-binding</keyword>
<dbReference type="Proteomes" id="UP000226080">
    <property type="component" value="Unassembled WGS sequence"/>
</dbReference>
<dbReference type="InterPro" id="IPR005551">
    <property type="entry name" value="CitX"/>
</dbReference>
<dbReference type="NCBIfam" id="NF002383">
    <property type="entry name" value="PRK01392.1"/>
    <property type="match status" value="1"/>
</dbReference>
<dbReference type="Pfam" id="PF01874">
    <property type="entry name" value="CitG"/>
    <property type="match status" value="1"/>
</dbReference>
<reference evidence="9 11" key="2">
    <citation type="submission" date="2017-10" db="EMBL/GenBank/DDBJ databases">
        <title>Draft genome sequences of Aggregatibacter actinomycetemcomitans strains 310a and 310b.</title>
        <authorList>
            <person name="May A.C."/>
            <person name="Ohta H."/>
            <person name="Maeda H."/>
            <person name="Kokeguchi S."/>
            <person name="Cugini C."/>
        </authorList>
    </citation>
    <scope>NUCLEOTIDE SEQUENCE [LARGE SCALE GENOMIC DNA]</scope>
    <source>
        <strain evidence="9 11">310b</strain>
    </source>
</reference>
<dbReference type="Gene3D" id="1.10.4200.10">
    <property type="entry name" value="Triphosphoribosyl-dephospho-CoA protein"/>
    <property type="match status" value="1"/>
</dbReference>
<keyword evidence="11" id="KW-1185">Reference proteome</keyword>
<name>A0A5D0EMZ9_AGGAC</name>
<keyword evidence="5 7" id="KW-0067">ATP-binding</keyword>